<dbReference type="RefSeq" id="WP_256600650.1">
    <property type="nucleotide sequence ID" value="NZ_JANIBJ010000003.1"/>
</dbReference>
<feature type="chain" id="PRO_5047490118" evidence="1">
    <location>
        <begin position="30"/>
        <end position="152"/>
    </location>
</feature>
<evidence type="ECO:0000256" key="1">
    <source>
        <dbReference type="SAM" id="SignalP"/>
    </source>
</evidence>
<feature type="signal peptide" evidence="1">
    <location>
        <begin position="1"/>
        <end position="29"/>
    </location>
</feature>
<reference evidence="3 4" key="1">
    <citation type="submission" date="2022-07" db="EMBL/GenBank/DDBJ databases">
        <title>Methylomonas rivi sp. nov., Methylomonas rosea sp. nov., Methylomonas aureus sp. nov. and Methylomonas subterranea sp. nov., four novel methanotrophs isolated from a freshwater creek and the deep terrestrial subsurface.</title>
        <authorList>
            <person name="Abin C."/>
            <person name="Sankaranarayanan K."/>
            <person name="Garner C."/>
            <person name="Sindelar R."/>
            <person name="Kotary K."/>
            <person name="Garner R."/>
            <person name="Barclay S."/>
            <person name="Lawson P."/>
            <person name="Krumholz L."/>
        </authorList>
    </citation>
    <scope>NUCLEOTIDE SEQUENCE [LARGE SCALE GENOMIC DNA]</scope>
    <source>
        <strain evidence="3 4">SURF-2</strain>
    </source>
</reference>
<dbReference type="InterPro" id="IPR032711">
    <property type="entry name" value="SoxY"/>
</dbReference>
<proteinExistence type="predicted"/>
<feature type="domain" description="Ig-like SoxY" evidence="2">
    <location>
        <begin position="47"/>
        <end position="149"/>
    </location>
</feature>
<dbReference type="Pfam" id="PF13501">
    <property type="entry name" value="SoxY"/>
    <property type="match status" value="1"/>
</dbReference>
<organism evidence="3 4">
    <name type="scientific">Methylomonas subterranea</name>
    <dbReference type="NCBI Taxonomy" id="2952225"/>
    <lineage>
        <taxon>Bacteria</taxon>
        <taxon>Pseudomonadati</taxon>
        <taxon>Pseudomonadota</taxon>
        <taxon>Gammaproteobacteria</taxon>
        <taxon>Methylococcales</taxon>
        <taxon>Methylococcaceae</taxon>
        <taxon>Methylomonas</taxon>
    </lineage>
</organism>
<dbReference type="PIRSF" id="PIRSF010312">
    <property type="entry name" value="Sulphur_oxidation_SoxY"/>
    <property type="match status" value="1"/>
</dbReference>
<dbReference type="InterPro" id="IPR016568">
    <property type="entry name" value="Sulphur_oxidation_SoxY"/>
</dbReference>
<accession>A0ABT1TC21</accession>
<protein>
    <submittedName>
        <fullName evidence="3">Thiosulfate oxidation carrier protein SoxY</fullName>
    </submittedName>
</protein>
<evidence type="ECO:0000259" key="2">
    <source>
        <dbReference type="Pfam" id="PF13501"/>
    </source>
</evidence>
<keyword evidence="1" id="KW-0732">Signal</keyword>
<evidence type="ECO:0000313" key="4">
    <source>
        <dbReference type="Proteomes" id="UP001524499"/>
    </source>
</evidence>
<keyword evidence="4" id="KW-1185">Reference proteome</keyword>
<dbReference type="NCBIfam" id="TIGR04488">
    <property type="entry name" value="SoxY_true_GGCGG"/>
    <property type="match status" value="1"/>
</dbReference>
<dbReference type="InterPro" id="IPR038162">
    <property type="entry name" value="SoxY_sf"/>
</dbReference>
<dbReference type="Gene3D" id="2.60.40.2470">
    <property type="entry name" value="SoxY domain"/>
    <property type="match status" value="1"/>
</dbReference>
<name>A0ABT1TC21_9GAMM</name>
<gene>
    <name evidence="3" type="primary">soxY</name>
    <name evidence="3" type="ORF">NP590_02695</name>
</gene>
<evidence type="ECO:0000313" key="3">
    <source>
        <dbReference type="EMBL" id="MCQ8103003.1"/>
    </source>
</evidence>
<comment type="caution">
    <text evidence="3">The sequence shown here is derived from an EMBL/GenBank/DDBJ whole genome shotgun (WGS) entry which is preliminary data.</text>
</comment>
<sequence length="152" mass="16719">MLRRQFLRVAYRAAAAISSHLLTAKTALAAWPASLFAAGDFTSQFQRVHGEQAIRDSDAIRISLPEIAENGAVVPITVSSDLSDIQRLYLWVEKNPTPLAAEIELDASLAVYLTARIKMAESSHVTVIARQGENWLRNRRWVKVMQGGCGTG</sequence>
<dbReference type="EMBL" id="JANIBJ010000003">
    <property type="protein sequence ID" value="MCQ8103003.1"/>
    <property type="molecule type" value="Genomic_DNA"/>
</dbReference>
<dbReference type="Proteomes" id="UP001524499">
    <property type="component" value="Unassembled WGS sequence"/>
</dbReference>